<sequence length="102" mass="11371">MSKNTPNGNTETLFELGRRGQVLRQISENQIRYGDIFVAGVPGRSLGAGGHTGFILDKNTIIHCNWADRGISITPRKGRMGDNKYPVRYYRLVGGKSTKYNI</sequence>
<evidence type="ECO:0000259" key="1">
    <source>
        <dbReference type="Pfam" id="PF05382"/>
    </source>
</evidence>
<gene>
    <name evidence="2" type="ORF">HV819_01005</name>
</gene>
<proteinExistence type="predicted"/>
<dbReference type="Gene3D" id="3.90.1720.10">
    <property type="entry name" value="endopeptidase domain like (from Nostoc punctiforme)"/>
    <property type="match status" value="1"/>
</dbReference>
<name>A0ABX2N7C6_9FIRM</name>
<protein>
    <recommendedName>
        <fullName evidence="1">Bacteriophage lysin domain-containing protein</fullName>
    </recommendedName>
</protein>
<dbReference type="SUPFAM" id="SSF54001">
    <property type="entry name" value="Cysteine proteinases"/>
    <property type="match status" value="1"/>
</dbReference>
<dbReference type="Proteomes" id="UP000540919">
    <property type="component" value="Unassembled WGS sequence"/>
</dbReference>
<evidence type="ECO:0000313" key="2">
    <source>
        <dbReference type="EMBL" id="NVF10596.1"/>
    </source>
</evidence>
<accession>A0ABX2N7C6</accession>
<dbReference type="InterPro" id="IPR038765">
    <property type="entry name" value="Papain-like_cys_pep_sf"/>
</dbReference>
<dbReference type="Pfam" id="PF05382">
    <property type="entry name" value="Amidase_5"/>
    <property type="match status" value="1"/>
</dbReference>
<dbReference type="RefSeq" id="WP_176269400.1">
    <property type="nucleotide sequence ID" value="NZ_JABVBA010000001.1"/>
</dbReference>
<keyword evidence="3" id="KW-1185">Reference proteome</keyword>
<comment type="caution">
    <text evidence="2">The sequence shown here is derived from an EMBL/GenBank/DDBJ whole genome shotgun (WGS) entry which is preliminary data.</text>
</comment>
<dbReference type="InterPro" id="IPR008044">
    <property type="entry name" value="Phage_lysin"/>
</dbReference>
<evidence type="ECO:0000313" key="3">
    <source>
        <dbReference type="Proteomes" id="UP000540919"/>
    </source>
</evidence>
<dbReference type="EMBL" id="JABVBA010000001">
    <property type="protein sequence ID" value="NVF10596.1"/>
    <property type="molecule type" value="Genomic_DNA"/>
</dbReference>
<reference evidence="2 3" key="1">
    <citation type="submission" date="2020-06" db="EMBL/GenBank/DDBJ databases">
        <title>Anaerococcus sp. nov., isolated form swine feces.</title>
        <authorList>
            <person name="Yu S."/>
        </authorList>
    </citation>
    <scope>NUCLEOTIDE SEQUENCE [LARGE SCALE GENOMIC DNA]</scope>
    <source>
        <strain evidence="2 3">AGMB00486</strain>
    </source>
</reference>
<feature type="domain" description="Bacteriophage lysin" evidence="1">
    <location>
        <begin position="4"/>
        <end position="98"/>
    </location>
</feature>
<organism evidence="2 3">
    <name type="scientific">Anaerococcus faecalis</name>
    <dbReference type="NCBI Taxonomy" id="2742993"/>
    <lineage>
        <taxon>Bacteria</taxon>
        <taxon>Bacillati</taxon>
        <taxon>Bacillota</taxon>
        <taxon>Tissierellia</taxon>
        <taxon>Tissierellales</taxon>
        <taxon>Peptoniphilaceae</taxon>
        <taxon>Anaerococcus</taxon>
    </lineage>
</organism>